<evidence type="ECO:0000313" key="3">
    <source>
        <dbReference type="Proteomes" id="UP001217417"/>
    </source>
</evidence>
<protein>
    <recommendedName>
        <fullName evidence="1">t-SNARE coiled-coil homology domain-containing protein</fullName>
    </recommendedName>
</protein>
<keyword evidence="3" id="KW-1185">Reference proteome</keyword>
<dbReference type="RefSeq" id="XP_056045269.1">
    <property type="nucleotide sequence ID" value="XM_056191454.1"/>
</dbReference>
<gene>
    <name evidence="2" type="ORF">POJ06DRAFT_71603</name>
</gene>
<name>A0AAD7QUS6_9ASCO</name>
<comment type="caution">
    <text evidence="2">The sequence shown here is derived from an EMBL/GenBank/DDBJ whole genome shotgun (WGS) entry which is preliminary data.</text>
</comment>
<dbReference type="Pfam" id="PF05739">
    <property type="entry name" value="SNARE"/>
    <property type="match status" value="1"/>
</dbReference>
<dbReference type="InterPro" id="IPR000727">
    <property type="entry name" value="T_SNARE_dom"/>
</dbReference>
<dbReference type="GeneID" id="80886620"/>
<evidence type="ECO:0000259" key="1">
    <source>
        <dbReference type="Pfam" id="PF05739"/>
    </source>
</evidence>
<dbReference type="AlphaFoldDB" id="A0AAD7QUS6"/>
<dbReference type="Proteomes" id="UP001217417">
    <property type="component" value="Unassembled WGS sequence"/>
</dbReference>
<proteinExistence type="predicted"/>
<sequence>MELAQLMEELMAEVQREAEDIQHIELMQANVQRDVESDVQHLDKAVSHAWSARRKKWILLGIRMHPICHLNILVVCCVFDSCSHSNYYSDS</sequence>
<reference evidence="2" key="1">
    <citation type="submission" date="2023-03" db="EMBL/GenBank/DDBJ databases">
        <title>Near-Complete genome sequence of Lipomyces tetrasporous NRRL Y-64009, an oleaginous yeast capable of growing on lignocellulosic hydrolysates.</title>
        <authorList>
            <consortium name="Lawrence Berkeley National Laboratory"/>
            <person name="Jagtap S.S."/>
            <person name="Liu J.-J."/>
            <person name="Walukiewicz H.E."/>
            <person name="Pangilinan J."/>
            <person name="Lipzen A."/>
            <person name="Ahrendt S."/>
            <person name="Koriabine M."/>
            <person name="Cobaugh K."/>
            <person name="Salamov A."/>
            <person name="Yoshinaga Y."/>
            <person name="Ng V."/>
            <person name="Daum C."/>
            <person name="Grigoriev I.V."/>
            <person name="Slininger P.J."/>
            <person name="Dien B.S."/>
            <person name="Jin Y.-S."/>
            <person name="Rao C.V."/>
        </authorList>
    </citation>
    <scope>NUCLEOTIDE SEQUENCE</scope>
    <source>
        <strain evidence="2">NRRL Y-64009</strain>
    </source>
</reference>
<accession>A0AAD7QUS6</accession>
<dbReference type="EMBL" id="JARPMG010000003">
    <property type="protein sequence ID" value="KAJ8101819.1"/>
    <property type="molecule type" value="Genomic_DNA"/>
</dbReference>
<evidence type="ECO:0000313" key="2">
    <source>
        <dbReference type="EMBL" id="KAJ8101819.1"/>
    </source>
</evidence>
<feature type="domain" description="T-SNARE coiled-coil homology" evidence="1">
    <location>
        <begin position="30"/>
        <end position="62"/>
    </location>
</feature>
<organism evidence="2 3">
    <name type="scientific">Lipomyces tetrasporus</name>
    <dbReference type="NCBI Taxonomy" id="54092"/>
    <lineage>
        <taxon>Eukaryota</taxon>
        <taxon>Fungi</taxon>
        <taxon>Dikarya</taxon>
        <taxon>Ascomycota</taxon>
        <taxon>Saccharomycotina</taxon>
        <taxon>Lipomycetes</taxon>
        <taxon>Lipomycetales</taxon>
        <taxon>Lipomycetaceae</taxon>
        <taxon>Lipomyces</taxon>
    </lineage>
</organism>
<dbReference type="Gene3D" id="1.20.5.110">
    <property type="match status" value="1"/>
</dbReference>